<dbReference type="InterPro" id="IPR008030">
    <property type="entry name" value="NmrA-like"/>
</dbReference>
<evidence type="ECO:0000256" key="1">
    <source>
        <dbReference type="ARBA" id="ARBA00006328"/>
    </source>
</evidence>
<dbReference type="RefSeq" id="XP_040660606.1">
    <property type="nucleotide sequence ID" value="XM_040799723.1"/>
</dbReference>
<organism evidence="4 5">
    <name type="scientific">Drechmeria coniospora</name>
    <name type="common">Nematophagous fungus</name>
    <name type="synonym">Meria coniospora</name>
    <dbReference type="NCBI Taxonomy" id="98403"/>
    <lineage>
        <taxon>Eukaryota</taxon>
        <taxon>Fungi</taxon>
        <taxon>Dikarya</taxon>
        <taxon>Ascomycota</taxon>
        <taxon>Pezizomycotina</taxon>
        <taxon>Sordariomycetes</taxon>
        <taxon>Hypocreomycetidae</taxon>
        <taxon>Hypocreales</taxon>
        <taxon>Ophiocordycipitaceae</taxon>
        <taxon>Drechmeria</taxon>
    </lineage>
</organism>
<dbReference type="SUPFAM" id="SSF51735">
    <property type="entry name" value="NAD(P)-binding Rossmann-fold domains"/>
    <property type="match status" value="1"/>
</dbReference>
<keyword evidence="2" id="KW-0521">NADP</keyword>
<dbReference type="STRING" id="98403.A0A151GVX7"/>
<dbReference type="AlphaFoldDB" id="A0A151GVX7"/>
<evidence type="ECO:0000313" key="4">
    <source>
        <dbReference type="EMBL" id="KYK61254.1"/>
    </source>
</evidence>
<dbReference type="PANTHER" id="PTHR42748">
    <property type="entry name" value="NITROGEN METABOLITE REPRESSION PROTEIN NMRA FAMILY MEMBER"/>
    <property type="match status" value="1"/>
</dbReference>
<accession>A0A151GVX7</accession>
<dbReference type="EMBL" id="LAYC01000001">
    <property type="protein sequence ID" value="KYK61254.1"/>
    <property type="molecule type" value="Genomic_DNA"/>
</dbReference>
<dbReference type="PANTHER" id="PTHR42748:SF7">
    <property type="entry name" value="NMRA LIKE REDOX SENSOR 1-RELATED"/>
    <property type="match status" value="1"/>
</dbReference>
<feature type="domain" description="NmrA-like" evidence="3">
    <location>
        <begin position="6"/>
        <end position="255"/>
    </location>
</feature>
<evidence type="ECO:0000259" key="3">
    <source>
        <dbReference type="Pfam" id="PF05368"/>
    </source>
</evidence>
<evidence type="ECO:0000256" key="2">
    <source>
        <dbReference type="ARBA" id="ARBA00022857"/>
    </source>
</evidence>
<proteinExistence type="inferred from homology"/>
<dbReference type="Pfam" id="PF05368">
    <property type="entry name" value="NmrA"/>
    <property type="match status" value="1"/>
</dbReference>
<dbReference type="Gene3D" id="3.40.50.720">
    <property type="entry name" value="NAD(P)-binding Rossmann-like Domain"/>
    <property type="match status" value="1"/>
</dbReference>
<sequence>MNLPEAILVTCATGNQGRGVVCRCLDAGYRVHAYVRDTRSPEAQQLAQLGAYLVGGDLNDAETLHSAAQDVDAVFHADLWTGDWRGDVERSAKVVDAARASLRVNYMFLSTAIKTGQHESFPGWGPDYPMRRYWLNKHAIEQRVRNAGFERWTIVRPGHFLQNLTMPGSAISFPGFVDDAILRVSWWPETRLPWVDAADVGLVVAAALADPERYDRAEVALAVEALTIEQLANKMSKALGTRVSVHYQSDAEVEQAVKQGSPVPASHRWANEVPGAEAAGQLSHLSPRRVDSFLAANASQIRP</sequence>
<dbReference type="OrthoDB" id="419598at2759"/>
<reference evidence="4 5" key="1">
    <citation type="journal article" date="2016" name="Sci. Rep.">
        <title>Insights into Adaptations to a Near-Obligate Nematode Endoparasitic Lifestyle from the Finished Genome of Drechmeria coniospora.</title>
        <authorList>
            <person name="Zhang L."/>
            <person name="Zhou Z."/>
            <person name="Guo Q."/>
            <person name="Fokkens L."/>
            <person name="Miskei M."/>
            <person name="Pocsi I."/>
            <person name="Zhang W."/>
            <person name="Chen M."/>
            <person name="Wang L."/>
            <person name="Sun Y."/>
            <person name="Donzelli B.G."/>
            <person name="Gibson D.M."/>
            <person name="Nelson D.R."/>
            <person name="Luo J.G."/>
            <person name="Rep M."/>
            <person name="Liu H."/>
            <person name="Yang S."/>
            <person name="Wang J."/>
            <person name="Krasnoff S.B."/>
            <person name="Xu Y."/>
            <person name="Molnar I."/>
            <person name="Lin M."/>
        </authorList>
    </citation>
    <scope>NUCLEOTIDE SEQUENCE [LARGE SCALE GENOMIC DNA]</scope>
    <source>
        <strain evidence="4 5">ARSEF 6962</strain>
    </source>
</reference>
<dbReference type="GeneID" id="63715039"/>
<comment type="caution">
    <text evidence="4">The sequence shown here is derived from an EMBL/GenBank/DDBJ whole genome shotgun (WGS) entry which is preliminary data.</text>
</comment>
<dbReference type="InterPro" id="IPR036291">
    <property type="entry name" value="NAD(P)-bd_dom_sf"/>
</dbReference>
<dbReference type="Proteomes" id="UP000076580">
    <property type="component" value="Chromosome 01"/>
</dbReference>
<evidence type="ECO:0000313" key="5">
    <source>
        <dbReference type="Proteomes" id="UP000076580"/>
    </source>
</evidence>
<dbReference type="GO" id="GO:0005634">
    <property type="term" value="C:nucleus"/>
    <property type="evidence" value="ECO:0007669"/>
    <property type="project" value="TreeGrafter"/>
</dbReference>
<keyword evidence="5" id="KW-1185">Reference proteome</keyword>
<comment type="similarity">
    <text evidence="1">Belongs to the NmrA-type oxidoreductase family.</text>
</comment>
<dbReference type="InParanoid" id="A0A151GVX7"/>
<dbReference type="InterPro" id="IPR051164">
    <property type="entry name" value="NmrA-like_oxidored"/>
</dbReference>
<protein>
    <submittedName>
        <fullName evidence="4">NAD dependent epimerase/dehydratase</fullName>
    </submittedName>
</protein>
<name>A0A151GVX7_DRECN</name>
<gene>
    <name evidence="4" type="ORF">DCS_02396</name>
</gene>